<evidence type="ECO:0000313" key="9">
    <source>
        <dbReference type="EMBL" id="SHH29700.1"/>
    </source>
</evidence>
<evidence type="ECO:0000313" key="10">
    <source>
        <dbReference type="Proteomes" id="UP000184212"/>
    </source>
</evidence>
<protein>
    <recommendedName>
        <fullName evidence="8">Magnesium transport protein CorA</fullName>
    </recommendedName>
</protein>
<dbReference type="GO" id="GO:0015087">
    <property type="term" value="F:cobalt ion transmembrane transporter activity"/>
    <property type="evidence" value="ECO:0007669"/>
    <property type="project" value="UniProtKB-UniRule"/>
</dbReference>
<dbReference type="Gene3D" id="1.20.58.340">
    <property type="entry name" value="Magnesium transport protein CorA, transmembrane region"/>
    <property type="match status" value="2"/>
</dbReference>
<evidence type="ECO:0000256" key="3">
    <source>
        <dbReference type="ARBA" id="ARBA00022448"/>
    </source>
</evidence>
<reference evidence="9 10" key="1">
    <citation type="submission" date="2016-11" db="EMBL/GenBank/DDBJ databases">
        <authorList>
            <person name="Jaros S."/>
            <person name="Januszkiewicz K."/>
            <person name="Wedrychowicz H."/>
        </authorList>
    </citation>
    <scope>NUCLEOTIDE SEQUENCE [LARGE SCALE GENOMIC DNA]</scope>
    <source>
        <strain evidence="9 10">DSM 24574</strain>
    </source>
</reference>
<comment type="subcellular location">
    <subcellularLocation>
        <location evidence="1">Cell membrane</location>
        <topology evidence="1">Multi-pass membrane protein</topology>
    </subcellularLocation>
    <subcellularLocation>
        <location evidence="8">Membrane</location>
        <topology evidence="8">Multi-pass membrane protein</topology>
    </subcellularLocation>
</comment>
<dbReference type="InterPro" id="IPR004488">
    <property type="entry name" value="Mg/Co-transport_prot_CorA"/>
</dbReference>
<comment type="function">
    <text evidence="8">Mediates influx of magnesium ions.</text>
</comment>
<dbReference type="Pfam" id="PF01544">
    <property type="entry name" value="CorA"/>
    <property type="match status" value="1"/>
</dbReference>
<keyword evidence="3 8" id="KW-0813">Transport</keyword>
<dbReference type="NCBIfam" id="TIGR00383">
    <property type="entry name" value="corA"/>
    <property type="match status" value="1"/>
</dbReference>
<dbReference type="GO" id="GO:0005886">
    <property type="term" value="C:plasma membrane"/>
    <property type="evidence" value="ECO:0007669"/>
    <property type="project" value="UniProtKB-SubCell"/>
</dbReference>
<gene>
    <name evidence="8" type="primary">corA</name>
    <name evidence="9" type="ORF">SAMN04488109_3577</name>
</gene>
<feature type="transmembrane region" description="Helical" evidence="8">
    <location>
        <begin position="312"/>
        <end position="332"/>
    </location>
</feature>
<keyword evidence="4 8" id="KW-1003">Cell membrane</keyword>
<keyword evidence="8" id="KW-0460">Magnesium</keyword>
<organism evidence="9 10">
    <name type="scientific">Chryseolinea serpens</name>
    <dbReference type="NCBI Taxonomy" id="947013"/>
    <lineage>
        <taxon>Bacteria</taxon>
        <taxon>Pseudomonadati</taxon>
        <taxon>Bacteroidota</taxon>
        <taxon>Cytophagia</taxon>
        <taxon>Cytophagales</taxon>
        <taxon>Fulvivirgaceae</taxon>
        <taxon>Chryseolinea</taxon>
    </lineage>
</organism>
<keyword evidence="10" id="KW-1185">Reference proteome</keyword>
<dbReference type="EMBL" id="FQWQ01000002">
    <property type="protein sequence ID" value="SHH29700.1"/>
    <property type="molecule type" value="Genomic_DNA"/>
</dbReference>
<evidence type="ECO:0000256" key="5">
    <source>
        <dbReference type="ARBA" id="ARBA00022692"/>
    </source>
</evidence>
<sequence>MLTKATDMSPAIKPGVILELISYNREKYNKIDSADPDELLTHLQPDQVNWVNLDGLSNIEIIEKLQAYFCLHPLLVDDVLADQRPKAEEYDDYLFFTLKMLYKIEGTSIDYEQISFVLGSNFLVSFQEKEGDLFEGFRERIRLDLGKVRKKHADYLLYRLIDIIVDNYYNVLDRVGDIIDEIEETVYENPSNETFYKIQSLKKELIYLRKALYPLRDALSKIVKGESEYVKEENIRYFSDVYDHVSHIIDSMDTFKDLTSSLMDIHINAMNTKMNEVMKVLTVISTIFMPLTFIVGVYGMNFKFMPELDWKYGYYVVWGIMGLIFISMMIYFRKKKWF</sequence>
<evidence type="ECO:0000256" key="4">
    <source>
        <dbReference type="ARBA" id="ARBA00022475"/>
    </source>
</evidence>
<dbReference type="InterPro" id="IPR045861">
    <property type="entry name" value="CorA_cytoplasmic_dom"/>
</dbReference>
<dbReference type="InterPro" id="IPR045863">
    <property type="entry name" value="CorA_TM1_TM2"/>
</dbReference>
<dbReference type="Proteomes" id="UP000184212">
    <property type="component" value="Unassembled WGS sequence"/>
</dbReference>
<dbReference type="STRING" id="947013.SAMN04488109_3577"/>
<dbReference type="GO" id="GO:0000287">
    <property type="term" value="F:magnesium ion binding"/>
    <property type="evidence" value="ECO:0007669"/>
    <property type="project" value="TreeGrafter"/>
</dbReference>
<dbReference type="OrthoDB" id="9803416at2"/>
<keyword evidence="5 8" id="KW-0812">Transmembrane</keyword>
<accession>A0A1M5RU41</accession>
<dbReference type="GO" id="GO:0015095">
    <property type="term" value="F:magnesium ion transmembrane transporter activity"/>
    <property type="evidence" value="ECO:0007669"/>
    <property type="project" value="UniProtKB-UniRule"/>
</dbReference>
<evidence type="ECO:0000256" key="8">
    <source>
        <dbReference type="RuleBase" id="RU362010"/>
    </source>
</evidence>
<dbReference type="PANTHER" id="PTHR46494:SF1">
    <property type="entry name" value="CORA FAMILY METAL ION TRANSPORTER (EUROFUNG)"/>
    <property type="match status" value="1"/>
</dbReference>
<keyword evidence="6 8" id="KW-1133">Transmembrane helix</keyword>
<evidence type="ECO:0000256" key="1">
    <source>
        <dbReference type="ARBA" id="ARBA00004651"/>
    </source>
</evidence>
<dbReference type="RefSeq" id="WP_073136548.1">
    <property type="nucleotide sequence ID" value="NZ_FQWQ01000002.1"/>
</dbReference>
<name>A0A1M5RU41_9BACT</name>
<keyword evidence="7 8" id="KW-0472">Membrane</keyword>
<dbReference type="PANTHER" id="PTHR46494">
    <property type="entry name" value="CORA FAMILY METAL ION TRANSPORTER (EUROFUNG)"/>
    <property type="match status" value="1"/>
</dbReference>
<dbReference type="SUPFAM" id="SSF144083">
    <property type="entry name" value="Magnesium transport protein CorA, transmembrane region"/>
    <property type="match status" value="1"/>
</dbReference>
<feature type="transmembrane region" description="Helical" evidence="8">
    <location>
        <begin position="280"/>
        <end position="300"/>
    </location>
</feature>
<dbReference type="SUPFAM" id="SSF143865">
    <property type="entry name" value="CorA soluble domain-like"/>
    <property type="match status" value="1"/>
</dbReference>
<dbReference type="GO" id="GO:0050897">
    <property type="term" value="F:cobalt ion binding"/>
    <property type="evidence" value="ECO:0007669"/>
    <property type="project" value="TreeGrafter"/>
</dbReference>
<dbReference type="CDD" id="cd12828">
    <property type="entry name" value="TmCorA-like_1"/>
    <property type="match status" value="1"/>
</dbReference>
<evidence type="ECO:0000256" key="2">
    <source>
        <dbReference type="ARBA" id="ARBA00009765"/>
    </source>
</evidence>
<comment type="similarity">
    <text evidence="2 8">Belongs to the CorA metal ion transporter (MIT) (TC 1.A.35) family.</text>
</comment>
<dbReference type="FunFam" id="1.20.58.340:FF:000012">
    <property type="entry name" value="Magnesium transport protein CorA"/>
    <property type="match status" value="1"/>
</dbReference>
<evidence type="ECO:0000256" key="7">
    <source>
        <dbReference type="ARBA" id="ARBA00023136"/>
    </source>
</evidence>
<evidence type="ECO:0000256" key="6">
    <source>
        <dbReference type="ARBA" id="ARBA00022989"/>
    </source>
</evidence>
<dbReference type="AlphaFoldDB" id="A0A1M5RU41"/>
<dbReference type="InterPro" id="IPR002523">
    <property type="entry name" value="MgTranspt_CorA/ZnTranspt_ZntB"/>
</dbReference>
<proteinExistence type="inferred from homology"/>
<keyword evidence="8" id="KW-0406">Ion transport</keyword>
<dbReference type="Gene3D" id="3.30.460.20">
    <property type="entry name" value="CorA soluble domain-like"/>
    <property type="match status" value="1"/>
</dbReference>